<sequence length="144" mass="15488">MRTFRERYPYADGNGSGIIGAAPSNCTFRSFTPPEKLVPLKRAGYPTGLVIQADGGTAMAAKLGDQLISVRDSGKHGHYGTNRCVTEKVDNYLINRVLPPSRSECTDEPRPAVPADSSTAGARSTTQDTKASRVRAAISGTFWR</sequence>
<feature type="region of interest" description="Disordered" evidence="1">
    <location>
        <begin position="100"/>
        <end position="134"/>
    </location>
</feature>
<dbReference type="InterPro" id="IPR013595">
    <property type="entry name" value="Pept_S33_TAP-like_C"/>
</dbReference>
<accession>A0ABS4TVG7</accession>
<keyword evidence="4" id="KW-1185">Reference proteome</keyword>
<feature type="domain" description="Peptidase S33 tripeptidyl aminopeptidase-like C-terminal" evidence="2">
    <location>
        <begin position="54"/>
        <end position="105"/>
    </location>
</feature>
<dbReference type="Pfam" id="PF08386">
    <property type="entry name" value="Abhydrolase_4"/>
    <property type="match status" value="1"/>
</dbReference>
<name>A0ABS4TVG7_9PSEU</name>
<reference evidence="3 4" key="1">
    <citation type="submission" date="2021-03" db="EMBL/GenBank/DDBJ databases">
        <title>Sequencing the genomes of 1000 actinobacteria strains.</title>
        <authorList>
            <person name="Klenk H.-P."/>
        </authorList>
    </citation>
    <scope>NUCLEOTIDE SEQUENCE [LARGE SCALE GENOMIC DNA]</scope>
    <source>
        <strain evidence="3 4">DSM 46670</strain>
    </source>
</reference>
<organism evidence="3 4">
    <name type="scientific">Kibdelosporangium banguiense</name>
    <dbReference type="NCBI Taxonomy" id="1365924"/>
    <lineage>
        <taxon>Bacteria</taxon>
        <taxon>Bacillati</taxon>
        <taxon>Actinomycetota</taxon>
        <taxon>Actinomycetes</taxon>
        <taxon>Pseudonocardiales</taxon>
        <taxon>Pseudonocardiaceae</taxon>
        <taxon>Kibdelosporangium</taxon>
    </lineage>
</organism>
<evidence type="ECO:0000313" key="4">
    <source>
        <dbReference type="Proteomes" id="UP001519332"/>
    </source>
</evidence>
<evidence type="ECO:0000256" key="1">
    <source>
        <dbReference type="SAM" id="MobiDB-lite"/>
    </source>
</evidence>
<evidence type="ECO:0000313" key="3">
    <source>
        <dbReference type="EMBL" id="MBP2328405.1"/>
    </source>
</evidence>
<dbReference type="EMBL" id="JAGINW010000001">
    <property type="protein sequence ID" value="MBP2328405.1"/>
    <property type="molecule type" value="Genomic_DNA"/>
</dbReference>
<comment type="caution">
    <text evidence="3">The sequence shown here is derived from an EMBL/GenBank/DDBJ whole genome shotgun (WGS) entry which is preliminary data.</text>
</comment>
<proteinExistence type="predicted"/>
<feature type="compositionally biased region" description="Polar residues" evidence="1">
    <location>
        <begin position="116"/>
        <end position="129"/>
    </location>
</feature>
<protein>
    <recommendedName>
        <fullName evidence="2">Peptidase S33 tripeptidyl aminopeptidase-like C-terminal domain-containing protein</fullName>
    </recommendedName>
</protein>
<evidence type="ECO:0000259" key="2">
    <source>
        <dbReference type="Pfam" id="PF08386"/>
    </source>
</evidence>
<dbReference type="Proteomes" id="UP001519332">
    <property type="component" value="Unassembled WGS sequence"/>
</dbReference>
<dbReference type="RefSeq" id="WP_209645406.1">
    <property type="nucleotide sequence ID" value="NZ_JAGINW010000001.1"/>
</dbReference>
<gene>
    <name evidence="3" type="ORF">JOF56_008790</name>
</gene>